<keyword evidence="1" id="KW-0812">Transmembrane</keyword>
<feature type="transmembrane region" description="Helical" evidence="1">
    <location>
        <begin position="6"/>
        <end position="27"/>
    </location>
</feature>
<organism evidence="2">
    <name type="scientific">Chitinibacter mangrovi</name>
    <dbReference type="NCBI Taxonomy" id="3153927"/>
    <lineage>
        <taxon>Bacteria</taxon>
        <taxon>Pseudomonadati</taxon>
        <taxon>Pseudomonadota</taxon>
        <taxon>Betaproteobacteria</taxon>
        <taxon>Neisseriales</taxon>
        <taxon>Chitinibacteraceae</taxon>
        <taxon>Chitinibacter</taxon>
    </lineage>
</organism>
<keyword evidence="2" id="KW-0378">Hydrolase</keyword>
<sequence length="161" mass="17822">MRSTTSIVLVWLLVCGLIYWAFDALILKQHNPNSLRITANQGQTLVLKRSRDGHFRLSAMMNQEPVVLLIDTGASMVTVGEELANRLKLPRGEAFITQTANGETSAYWSQVTQMSLGPYMLENVRVGVVPRLGDEALLGMNVLKNFSVQIAGDEMTIKSLE</sequence>
<dbReference type="Gene3D" id="2.40.70.10">
    <property type="entry name" value="Acid Proteases"/>
    <property type="match status" value="1"/>
</dbReference>
<dbReference type="RefSeq" id="WP_348944986.1">
    <property type="nucleotide sequence ID" value="NZ_CP157355.1"/>
</dbReference>
<evidence type="ECO:0000256" key="1">
    <source>
        <dbReference type="SAM" id="Phobius"/>
    </source>
</evidence>
<evidence type="ECO:0000313" key="2">
    <source>
        <dbReference type="EMBL" id="XBM00643.1"/>
    </source>
</evidence>
<dbReference type="GO" id="GO:0006508">
    <property type="term" value="P:proteolysis"/>
    <property type="evidence" value="ECO:0007669"/>
    <property type="project" value="UniProtKB-KW"/>
</dbReference>
<dbReference type="NCBIfam" id="TIGR02281">
    <property type="entry name" value="clan_AA_DTGA"/>
    <property type="match status" value="1"/>
</dbReference>
<dbReference type="KEGG" id="cmav:ABHF33_16565"/>
<dbReference type="Pfam" id="PF13975">
    <property type="entry name" value="gag-asp_proteas"/>
    <property type="match status" value="1"/>
</dbReference>
<keyword evidence="2" id="KW-0645">Protease</keyword>
<proteinExistence type="predicted"/>
<dbReference type="InterPro" id="IPR034122">
    <property type="entry name" value="Retropepsin-like_bacterial"/>
</dbReference>
<protein>
    <submittedName>
        <fullName evidence="2">Retropepsin-like aspartic protease</fullName>
        <ecNumber evidence="2">3.4.23.-</ecNumber>
    </submittedName>
</protein>
<dbReference type="CDD" id="cd05483">
    <property type="entry name" value="retropepsin_like_bacteria"/>
    <property type="match status" value="1"/>
</dbReference>
<dbReference type="EC" id="3.4.23.-" evidence="2"/>
<keyword evidence="1" id="KW-1133">Transmembrane helix</keyword>
<keyword evidence="1" id="KW-0472">Membrane</keyword>
<reference evidence="2" key="1">
    <citation type="submission" date="2024-05" db="EMBL/GenBank/DDBJ databases">
        <authorList>
            <person name="Yang L."/>
            <person name="Pan L."/>
        </authorList>
    </citation>
    <scope>NUCLEOTIDE SEQUENCE</scope>
    <source>
        <strain evidence="2">FCG-7</strain>
    </source>
</reference>
<dbReference type="EMBL" id="CP157355">
    <property type="protein sequence ID" value="XBM00643.1"/>
    <property type="molecule type" value="Genomic_DNA"/>
</dbReference>
<dbReference type="AlphaFoldDB" id="A0AAU7FAA2"/>
<dbReference type="InterPro" id="IPR011969">
    <property type="entry name" value="Clan_AA_Asp_peptidase_C"/>
</dbReference>
<dbReference type="GO" id="GO:0008233">
    <property type="term" value="F:peptidase activity"/>
    <property type="evidence" value="ECO:0007669"/>
    <property type="project" value="UniProtKB-KW"/>
</dbReference>
<name>A0AAU7FAA2_9NEIS</name>
<dbReference type="InterPro" id="IPR021109">
    <property type="entry name" value="Peptidase_aspartic_dom_sf"/>
</dbReference>
<dbReference type="SUPFAM" id="SSF50630">
    <property type="entry name" value="Acid proteases"/>
    <property type="match status" value="1"/>
</dbReference>
<accession>A0AAU7FAA2</accession>
<gene>
    <name evidence="2" type="ORF">ABHF33_16565</name>
</gene>